<protein>
    <submittedName>
        <fullName evidence="1">Chromosome segregation ATPase</fullName>
    </submittedName>
</protein>
<comment type="caution">
    <text evidence="1">The sequence shown here is derived from an EMBL/GenBank/DDBJ whole genome shotgun (WGS) entry which is preliminary data.</text>
</comment>
<dbReference type="Proteomes" id="UP000737402">
    <property type="component" value="Unassembled WGS sequence"/>
</dbReference>
<dbReference type="RefSeq" id="WP_204417540.1">
    <property type="nucleotide sequence ID" value="NZ_JAFBED010000006.1"/>
</dbReference>
<reference evidence="1 2" key="1">
    <citation type="submission" date="2021-01" db="EMBL/GenBank/DDBJ databases">
        <title>Genomic Encyclopedia of Type Strains, Phase IV (KMG-IV): sequencing the most valuable type-strain genomes for metagenomic binning, comparative biology and taxonomic classification.</title>
        <authorList>
            <person name="Goeker M."/>
        </authorList>
    </citation>
    <scope>NUCLEOTIDE SEQUENCE [LARGE SCALE GENOMIC DNA]</scope>
    <source>
        <strain evidence="1 2">DSM 25879</strain>
    </source>
</reference>
<keyword evidence="2" id="KW-1185">Reference proteome</keyword>
<evidence type="ECO:0000313" key="1">
    <source>
        <dbReference type="EMBL" id="MBM7621027.1"/>
    </source>
</evidence>
<sequence length="150" mass="17512">MRTADKKLDMILNNMIEFKISQDEMKKELIGLNEKASTLSENQRRMNEELGGLNEKTSTLSENQNRMNEELGGLNEKTFLLTVGQHQIKEELHSLTNTTYTLREEFYLFRHDAIERFNEISSTLTRIEEDQTKDIEAILEEISVKLDERG</sequence>
<proteinExistence type="predicted"/>
<dbReference type="EMBL" id="JAFBED010000006">
    <property type="protein sequence ID" value="MBM7621027.1"/>
    <property type="molecule type" value="Genomic_DNA"/>
</dbReference>
<organism evidence="1 2">
    <name type="scientific">Sutcliffiella tianshenii</name>
    <dbReference type="NCBI Taxonomy" id="1463404"/>
    <lineage>
        <taxon>Bacteria</taxon>
        <taxon>Bacillati</taxon>
        <taxon>Bacillota</taxon>
        <taxon>Bacilli</taxon>
        <taxon>Bacillales</taxon>
        <taxon>Bacillaceae</taxon>
        <taxon>Sutcliffiella</taxon>
    </lineage>
</organism>
<name>A0ABS2P240_9BACI</name>
<gene>
    <name evidence="1" type="ORF">JOC95_002900</name>
</gene>
<evidence type="ECO:0000313" key="2">
    <source>
        <dbReference type="Proteomes" id="UP000737402"/>
    </source>
</evidence>
<accession>A0ABS2P240</accession>